<gene>
    <name evidence="1" type="primary">Zhx1</name>
    <name evidence="1" type="ORF">CM83_292</name>
</gene>
<evidence type="ECO:0000313" key="1">
    <source>
        <dbReference type="EMBL" id="JAG07003.1"/>
    </source>
</evidence>
<proteinExistence type="predicted"/>
<accession>A0A0A9WKI0</accession>
<dbReference type="EMBL" id="GBHO01036601">
    <property type="protein sequence ID" value="JAG07003.1"/>
    <property type="molecule type" value="Transcribed_RNA"/>
</dbReference>
<keyword evidence="1" id="KW-0238">DNA-binding</keyword>
<keyword evidence="1" id="KW-0371">Homeobox</keyword>
<dbReference type="AlphaFoldDB" id="A0A0A9WKI0"/>
<dbReference type="GO" id="GO:0003677">
    <property type="term" value="F:DNA binding"/>
    <property type="evidence" value="ECO:0007669"/>
    <property type="project" value="UniProtKB-KW"/>
</dbReference>
<feature type="non-terminal residue" evidence="1">
    <location>
        <position position="1"/>
    </location>
</feature>
<protein>
    <submittedName>
        <fullName evidence="1">Zinc fingers and homeoboxes protein 1</fullName>
    </submittedName>
</protein>
<reference evidence="1" key="1">
    <citation type="journal article" date="2014" name="PLoS ONE">
        <title>Transcriptome-Based Identification of ABC Transporters in the Western Tarnished Plant Bug Lygus hesperus.</title>
        <authorList>
            <person name="Hull J.J."/>
            <person name="Chaney K."/>
            <person name="Geib S.M."/>
            <person name="Fabrick J.A."/>
            <person name="Brent C.S."/>
            <person name="Walsh D."/>
            <person name="Lavine L.C."/>
        </authorList>
    </citation>
    <scope>NUCLEOTIDE SEQUENCE</scope>
</reference>
<feature type="non-terminal residue" evidence="1">
    <location>
        <position position="126"/>
    </location>
</feature>
<organism evidence="1">
    <name type="scientific">Lygus hesperus</name>
    <name type="common">Western plant bug</name>
    <dbReference type="NCBI Taxonomy" id="30085"/>
    <lineage>
        <taxon>Eukaryota</taxon>
        <taxon>Metazoa</taxon>
        <taxon>Ecdysozoa</taxon>
        <taxon>Arthropoda</taxon>
        <taxon>Hexapoda</taxon>
        <taxon>Insecta</taxon>
        <taxon>Pterygota</taxon>
        <taxon>Neoptera</taxon>
        <taxon>Paraneoptera</taxon>
        <taxon>Hemiptera</taxon>
        <taxon>Heteroptera</taxon>
        <taxon>Panheteroptera</taxon>
        <taxon>Cimicomorpha</taxon>
        <taxon>Miridae</taxon>
        <taxon>Mirini</taxon>
        <taxon>Lygus</taxon>
    </lineage>
</organism>
<sequence>HAQPSTSRGGSAGIPTVPRSVVRVVGQPAVRLARAGPSQAAPVSRVRALEVVQPPNPAPPLMDEAAALPVQPLPPILDPVANEARRAYRPRRPCQVCGRRFGGPEDHCPSCAAFVRRTLRSYAEWT</sequence>
<reference evidence="1" key="2">
    <citation type="submission" date="2014-07" db="EMBL/GenBank/DDBJ databases">
        <authorList>
            <person name="Hull J."/>
        </authorList>
    </citation>
    <scope>NUCLEOTIDE SEQUENCE</scope>
</reference>
<name>A0A0A9WKI0_LYGHE</name>